<dbReference type="EMBL" id="JAHRIN010055177">
    <property type="protein sequence ID" value="MEQ2210905.1"/>
    <property type="molecule type" value="Genomic_DNA"/>
</dbReference>
<accession>A0ABV0RS75</accession>
<name>A0ABV0RS75_9TELE</name>
<proteinExistence type="predicted"/>
<gene>
    <name evidence="1" type="ORF">XENOCAPTIV_021695</name>
</gene>
<comment type="caution">
    <text evidence="1">The sequence shown here is derived from an EMBL/GenBank/DDBJ whole genome shotgun (WGS) entry which is preliminary data.</text>
</comment>
<protein>
    <submittedName>
        <fullName evidence="1">Uncharacterized protein</fullName>
    </submittedName>
</protein>
<organism evidence="1 2">
    <name type="scientific">Xenoophorus captivus</name>
    <dbReference type="NCBI Taxonomy" id="1517983"/>
    <lineage>
        <taxon>Eukaryota</taxon>
        <taxon>Metazoa</taxon>
        <taxon>Chordata</taxon>
        <taxon>Craniata</taxon>
        <taxon>Vertebrata</taxon>
        <taxon>Euteleostomi</taxon>
        <taxon>Actinopterygii</taxon>
        <taxon>Neopterygii</taxon>
        <taxon>Teleostei</taxon>
        <taxon>Neoteleostei</taxon>
        <taxon>Acanthomorphata</taxon>
        <taxon>Ovalentaria</taxon>
        <taxon>Atherinomorphae</taxon>
        <taxon>Cyprinodontiformes</taxon>
        <taxon>Goodeidae</taxon>
        <taxon>Xenoophorus</taxon>
    </lineage>
</organism>
<evidence type="ECO:0000313" key="2">
    <source>
        <dbReference type="Proteomes" id="UP001434883"/>
    </source>
</evidence>
<evidence type="ECO:0000313" key="1">
    <source>
        <dbReference type="EMBL" id="MEQ2210905.1"/>
    </source>
</evidence>
<keyword evidence="2" id="KW-1185">Reference proteome</keyword>
<dbReference type="Proteomes" id="UP001434883">
    <property type="component" value="Unassembled WGS sequence"/>
</dbReference>
<sequence length="194" mass="21889">MQRAIHINHYTLINPARSLLRKGIPLQNGIEKPTVKENCNLATMRVYFMAFSTVSKDDVPGCMAKLQELSLSQAGFQSTNSHRKIKGRRRTWSQQCSFISLRAYCGKMCAWLSAISLLATWKCYFCQHYVMCVVHSSPQQQVQNLLTSLHVLVGRVVTMGPLIEKDTSLLRSRGSTRTRGANNSYPFRCICGVV</sequence>
<reference evidence="1 2" key="1">
    <citation type="submission" date="2021-06" db="EMBL/GenBank/DDBJ databases">
        <authorList>
            <person name="Palmer J.M."/>
        </authorList>
    </citation>
    <scope>NUCLEOTIDE SEQUENCE [LARGE SCALE GENOMIC DNA]</scope>
    <source>
        <strain evidence="1 2">XC_2019</strain>
        <tissue evidence="1">Muscle</tissue>
    </source>
</reference>